<evidence type="ECO:0000259" key="5">
    <source>
        <dbReference type="Pfam" id="PF00327"/>
    </source>
</evidence>
<evidence type="ECO:0000256" key="2">
    <source>
        <dbReference type="ARBA" id="ARBA00022980"/>
    </source>
</evidence>
<dbReference type="eggNOG" id="ENOG502S7S3">
    <property type="taxonomic scope" value="Eukaryota"/>
</dbReference>
<dbReference type="EMBL" id="KE651167">
    <property type="protein sequence ID" value="EQC53043.1"/>
    <property type="molecule type" value="Genomic_DNA"/>
</dbReference>
<gene>
    <name evidence="7" type="primary">mrpl33</name>
    <name evidence="6" type="ORF">SJAG_06253</name>
</gene>
<feature type="domain" description="Large ribosomal subunit protein uL30-like ferredoxin-like fold" evidence="5">
    <location>
        <begin position="7"/>
        <end position="57"/>
    </location>
</feature>
<dbReference type="JaponicusDB" id="SJAG_06253">
    <property type="gene designation" value="mrpl33"/>
</dbReference>
<dbReference type="PANTHER" id="PTHR15892">
    <property type="entry name" value="MITOCHONDRIAL RIBOSOMAL PROTEIN L30"/>
    <property type="match status" value="1"/>
</dbReference>
<keyword evidence="3" id="KW-0687">Ribonucleoprotein</keyword>
<dbReference type="HOGENOM" id="CLU_131047_0_2_1"/>
<evidence type="ECO:0000313" key="7">
    <source>
        <dbReference type="JaponicusDB" id="SJAG_06253"/>
    </source>
</evidence>
<protein>
    <recommendedName>
        <fullName evidence="4">Large ribosomal subunit protein uL30m</fullName>
    </recommendedName>
</protein>
<comment type="similarity">
    <text evidence="1">Belongs to the universal ribosomal protein uL30 family.</text>
</comment>
<evidence type="ECO:0000313" key="6">
    <source>
        <dbReference type="EMBL" id="EQC53043.1"/>
    </source>
</evidence>
<dbReference type="InterPro" id="IPR016082">
    <property type="entry name" value="Ribosomal_uL30_ferredoxin-like"/>
</dbReference>
<dbReference type="GeneID" id="22831118"/>
<sequence>MPAKKCFRVVQQRSCIGMPSKLRAIARSLGLGKVHSVSYPNINPGVAGKILRIKELVSVTTVEKPVSRAQEHSLRSPTPGFTVISSFKDSLQKRI</sequence>
<dbReference type="AlphaFoldDB" id="T0TB38"/>
<keyword evidence="8" id="KW-1185">Reference proteome</keyword>
<name>T0TB38_SCHJY</name>
<organism evidence="6 8">
    <name type="scientific">Schizosaccharomyces japonicus (strain yFS275 / FY16936)</name>
    <name type="common">Fission yeast</name>
    <dbReference type="NCBI Taxonomy" id="402676"/>
    <lineage>
        <taxon>Eukaryota</taxon>
        <taxon>Fungi</taxon>
        <taxon>Dikarya</taxon>
        <taxon>Ascomycota</taxon>
        <taxon>Taphrinomycotina</taxon>
        <taxon>Schizosaccharomycetes</taxon>
        <taxon>Schizosaccharomycetales</taxon>
        <taxon>Schizosaccharomycetaceae</taxon>
        <taxon>Schizosaccharomyces</taxon>
    </lineage>
</organism>
<dbReference type="Pfam" id="PF00327">
    <property type="entry name" value="Ribosomal_L30"/>
    <property type="match status" value="1"/>
</dbReference>
<accession>T0TB38</accession>
<dbReference type="GO" id="GO:0003735">
    <property type="term" value="F:structural constituent of ribosome"/>
    <property type="evidence" value="ECO:0007669"/>
    <property type="project" value="InterPro"/>
</dbReference>
<proteinExistence type="inferred from homology"/>
<dbReference type="VEuPathDB" id="FungiDB:SJAG_06253"/>
<dbReference type="SUPFAM" id="SSF55129">
    <property type="entry name" value="Ribosomal protein L30p/L7e"/>
    <property type="match status" value="1"/>
</dbReference>
<dbReference type="RefSeq" id="XP_011049005.1">
    <property type="nucleotide sequence ID" value="XM_011050703.1"/>
</dbReference>
<dbReference type="Proteomes" id="UP000001744">
    <property type="component" value="Unassembled WGS sequence"/>
</dbReference>
<reference evidence="6 8" key="1">
    <citation type="journal article" date="2011" name="Science">
        <title>Comparative functional genomics of the fission yeasts.</title>
        <authorList>
            <person name="Rhind N."/>
            <person name="Chen Z."/>
            <person name="Yassour M."/>
            <person name="Thompson D.A."/>
            <person name="Haas B.J."/>
            <person name="Habib N."/>
            <person name="Wapinski I."/>
            <person name="Roy S."/>
            <person name="Lin M.F."/>
            <person name="Heiman D.I."/>
            <person name="Young S.K."/>
            <person name="Furuya K."/>
            <person name="Guo Y."/>
            <person name="Pidoux A."/>
            <person name="Chen H.M."/>
            <person name="Robbertse B."/>
            <person name="Goldberg J.M."/>
            <person name="Aoki K."/>
            <person name="Bayne E.H."/>
            <person name="Berlin A.M."/>
            <person name="Desjardins C.A."/>
            <person name="Dobbs E."/>
            <person name="Dukaj L."/>
            <person name="Fan L."/>
            <person name="FitzGerald M.G."/>
            <person name="French C."/>
            <person name="Gujja S."/>
            <person name="Hansen K."/>
            <person name="Keifenheim D."/>
            <person name="Levin J.Z."/>
            <person name="Mosher R.A."/>
            <person name="Mueller C.A."/>
            <person name="Pfiffner J."/>
            <person name="Priest M."/>
            <person name="Russ C."/>
            <person name="Smialowska A."/>
            <person name="Swoboda P."/>
            <person name="Sykes S.M."/>
            <person name="Vaughn M."/>
            <person name="Vengrova S."/>
            <person name="Yoder R."/>
            <person name="Zeng Q."/>
            <person name="Allshire R."/>
            <person name="Baulcombe D."/>
            <person name="Birren B.W."/>
            <person name="Brown W."/>
            <person name="Ekwall K."/>
            <person name="Kellis M."/>
            <person name="Leatherwood J."/>
            <person name="Levin H."/>
            <person name="Margalit H."/>
            <person name="Martienssen R."/>
            <person name="Nieduszynski C.A."/>
            <person name="Spatafora J.W."/>
            <person name="Friedman N."/>
            <person name="Dalgaard J.Z."/>
            <person name="Baumann P."/>
            <person name="Niki H."/>
            <person name="Regev A."/>
            <person name="Nusbaum C."/>
        </authorList>
    </citation>
    <scope>NUCLEOTIDE SEQUENCE [LARGE SCALE GENOMIC DNA]</scope>
    <source>
        <strain evidence="8">yFS275 / FY16936</strain>
    </source>
</reference>
<dbReference type="Gene3D" id="3.30.1390.20">
    <property type="entry name" value="Ribosomal protein L30, ferredoxin-like fold domain"/>
    <property type="match status" value="1"/>
</dbReference>
<evidence type="ECO:0000313" key="8">
    <source>
        <dbReference type="Proteomes" id="UP000001744"/>
    </source>
</evidence>
<dbReference type="GO" id="GO:0006412">
    <property type="term" value="P:translation"/>
    <property type="evidence" value="ECO:0007669"/>
    <property type="project" value="InterPro"/>
</dbReference>
<evidence type="ECO:0000256" key="3">
    <source>
        <dbReference type="ARBA" id="ARBA00023274"/>
    </source>
</evidence>
<keyword evidence="2 6" id="KW-0689">Ribosomal protein</keyword>
<dbReference type="InterPro" id="IPR005996">
    <property type="entry name" value="Ribosomal_uL30_bac-type"/>
</dbReference>
<dbReference type="OMA" id="AYCEANP"/>
<dbReference type="PANTHER" id="PTHR15892:SF2">
    <property type="entry name" value="LARGE RIBOSOMAL SUBUNIT PROTEIN UL30M"/>
    <property type="match status" value="1"/>
</dbReference>
<dbReference type="STRING" id="402676.T0TB38"/>
<evidence type="ECO:0000256" key="4">
    <source>
        <dbReference type="ARBA" id="ARBA00035281"/>
    </source>
</evidence>
<evidence type="ECO:0000256" key="1">
    <source>
        <dbReference type="ARBA" id="ARBA00007594"/>
    </source>
</evidence>
<dbReference type="InterPro" id="IPR036919">
    <property type="entry name" value="Ribo_uL30_ferredoxin-like_sf"/>
</dbReference>
<dbReference type="GO" id="GO:0015934">
    <property type="term" value="C:large ribosomal subunit"/>
    <property type="evidence" value="ECO:0007669"/>
    <property type="project" value="InterPro"/>
</dbReference>